<dbReference type="KEGG" id="str:Sterm_0215"/>
<dbReference type="EMBL" id="CP001739">
    <property type="protein sequence ID" value="ACZ07100.1"/>
    <property type="molecule type" value="Genomic_DNA"/>
</dbReference>
<dbReference type="eggNOG" id="COG3414">
    <property type="taxonomic scope" value="Bacteria"/>
</dbReference>
<dbReference type="Pfam" id="PF02302">
    <property type="entry name" value="PTS_IIB"/>
    <property type="match status" value="1"/>
</dbReference>
<dbReference type="RefSeq" id="WP_012859699.1">
    <property type="nucleotide sequence ID" value="NC_013517.1"/>
</dbReference>
<dbReference type="GO" id="GO:0008982">
    <property type="term" value="F:protein-N(PI)-phosphohistidine-sugar phosphotransferase activity"/>
    <property type="evidence" value="ECO:0007669"/>
    <property type="project" value="InterPro"/>
</dbReference>
<reference evidence="4" key="1">
    <citation type="submission" date="2009-09" db="EMBL/GenBank/DDBJ databases">
        <title>The complete chromosome of Sebaldella termitidis ATCC 33386.</title>
        <authorList>
            <consortium name="US DOE Joint Genome Institute (JGI-PGF)"/>
            <person name="Lucas S."/>
            <person name="Copeland A."/>
            <person name="Lapidus A."/>
            <person name="Glavina del Rio T."/>
            <person name="Dalin E."/>
            <person name="Tice H."/>
            <person name="Bruce D."/>
            <person name="Goodwin L."/>
            <person name="Pitluck S."/>
            <person name="Kyrpides N."/>
            <person name="Mavromatis K."/>
            <person name="Ivanova N."/>
            <person name="Mikhailova N."/>
            <person name="Sims D."/>
            <person name="Meincke L."/>
            <person name="Brettin T."/>
            <person name="Detter J.C."/>
            <person name="Han C."/>
            <person name="Larimer F."/>
            <person name="Land M."/>
            <person name="Hauser L."/>
            <person name="Markowitz V."/>
            <person name="Cheng J.F."/>
            <person name="Hugenholtz P."/>
            <person name="Woyke T."/>
            <person name="Wu D."/>
            <person name="Eisen J.A."/>
        </authorList>
    </citation>
    <scope>NUCLEOTIDE SEQUENCE [LARGE SCALE GENOMIC DNA]</scope>
    <source>
        <strain evidence="4">ATCC 33386 / NCTC 11300</strain>
    </source>
</reference>
<organism evidence="3 4">
    <name type="scientific">Sebaldella termitidis (strain ATCC 33386 / NCTC 11300)</name>
    <dbReference type="NCBI Taxonomy" id="526218"/>
    <lineage>
        <taxon>Bacteria</taxon>
        <taxon>Fusobacteriati</taxon>
        <taxon>Fusobacteriota</taxon>
        <taxon>Fusobacteriia</taxon>
        <taxon>Fusobacteriales</taxon>
        <taxon>Leptotrichiaceae</taxon>
        <taxon>Sebaldella</taxon>
    </lineage>
</organism>
<evidence type="ECO:0000256" key="1">
    <source>
        <dbReference type="ARBA" id="ARBA00022679"/>
    </source>
</evidence>
<dbReference type="HOGENOM" id="CLU_159248_3_0_0"/>
<evidence type="ECO:0000259" key="2">
    <source>
        <dbReference type="Pfam" id="PF02302"/>
    </source>
</evidence>
<dbReference type="AlphaFoldDB" id="D1AKT4"/>
<keyword evidence="4" id="KW-1185">Reference proteome</keyword>
<dbReference type="GO" id="GO:0009401">
    <property type="term" value="P:phosphoenolpyruvate-dependent sugar phosphotransferase system"/>
    <property type="evidence" value="ECO:0007669"/>
    <property type="project" value="InterPro"/>
</dbReference>
<proteinExistence type="predicted"/>
<dbReference type="CDD" id="cd05566">
    <property type="entry name" value="PTS_IIB_galactitol"/>
    <property type="match status" value="1"/>
</dbReference>
<dbReference type="InterPro" id="IPR036095">
    <property type="entry name" value="PTS_EIIB-like_sf"/>
</dbReference>
<evidence type="ECO:0000313" key="3">
    <source>
        <dbReference type="EMBL" id="ACZ07100.1"/>
    </source>
</evidence>
<dbReference type="Proteomes" id="UP000000845">
    <property type="component" value="Chromosome"/>
</dbReference>
<dbReference type="InterPro" id="IPR003501">
    <property type="entry name" value="PTS_EIIB_2/3"/>
</dbReference>
<protein>
    <submittedName>
        <fullName evidence="3">Phosphotransferase system lactose/cellobiose-specific IIB subunit</fullName>
    </submittedName>
</protein>
<dbReference type="STRING" id="526218.Sterm_0215"/>
<sequence length="96" mass="10003">MKKILVCCGSSMVTSTVALNNIKEACQKAGIDASFGQCKFAEVPFQIKTFNPDVIVPTGPLDESSAGGIPVVKGISFVTGVGIDKTIAEILDILKS</sequence>
<evidence type="ECO:0000313" key="4">
    <source>
        <dbReference type="Proteomes" id="UP000000845"/>
    </source>
</evidence>
<accession>D1AKT4</accession>
<feature type="domain" description="Phosphotransferase system EIIB component type 2/3" evidence="2">
    <location>
        <begin position="3"/>
        <end position="87"/>
    </location>
</feature>
<dbReference type="Gene3D" id="3.40.50.2300">
    <property type="match status" value="1"/>
</dbReference>
<dbReference type="SUPFAM" id="SSF52794">
    <property type="entry name" value="PTS system IIB component-like"/>
    <property type="match status" value="1"/>
</dbReference>
<gene>
    <name evidence="3" type="ordered locus">Sterm_0215</name>
</gene>
<keyword evidence="1" id="KW-0808">Transferase</keyword>
<reference evidence="3 4" key="2">
    <citation type="journal article" date="2010" name="Stand. Genomic Sci.">
        <title>Complete genome sequence of Sebaldella termitidis type strain (NCTC 11300).</title>
        <authorList>
            <person name="Harmon-Smith M."/>
            <person name="Celia L."/>
            <person name="Chertkov O."/>
            <person name="Lapidus A."/>
            <person name="Copeland A."/>
            <person name="Glavina Del Rio T."/>
            <person name="Nolan M."/>
            <person name="Lucas S."/>
            <person name="Tice H."/>
            <person name="Cheng J.F."/>
            <person name="Han C."/>
            <person name="Detter J.C."/>
            <person name="Bruce D."/>
            <person name="Goodwin L."/>
            <person name="Pitluck S."/>
            <person name="Pati A."/>
            <person name="Liolios K."/>
            <person name="Ivanova N."/>
            <person name="Mavromatis K."/>
            <person name="Mikhailova N."/>
            <person name="Chen A."/>
            <person name="Palaniappan K."/>
            <person name="Land M."/>
            <person name="Hauser L."/>
            <person name="Chang Y.J."/>
            <person name="Jeffries C.D."/>
            <person name="Brettin T."/>
            <person name="Goker M."/>
            <person name="Beck B."/>
            <person name="Bristow J."/>
            <person name="Eisen J.A."/>
            <person name="Markowitz V."/>
            <person name="Hugenholtz P."/>
            <person name="Kyrpides N.C."/>
            <person name="Klenk H.P."/>
            <person name="Chen F."/>
        </authorList>
    </citation>
    <scope>NUCLEOTIDE SEQUENCE [LARGE SCALE GENOMIC DNA]</scope>
    <source>
        <strain evidence="4">ATCC 33386 / NCTC 11300</strain>
    </source>
</reference>
<name>D1AKT4_SEBTE</name>